<feature type="transmembrane region" description="Helical" evidence="10">
    <location>
        <begin position="485"/>
        <end position="508"/>
    </location>
</feature>
<evidence type="ECO:0000256" key="5">
    <source>
        <dbReference type="ARBA" id="ARBA00022679"/>
    </source>
</evidence>
<dbReference type="GO" id="GO:0012505">
    <property type="term" value="C:endomembrane system"/>
    <property type="evidence" value="ECO:0007669"/>
    <property type="project" value="UniProtKB-SubCell"/>
</dbReference>
<keyword evidence="4 10" id="KW-0328">Glycosyltransferase</keyword>
<evidence type="ECO:0000256" key="2">
    <source>
        <dbReference type="ARBA" id="ARBA00004922"/>
    </source>
</evidence>
<keyword evidence="8 10" id="KW-0472">Membrane</keyword>
<dbReference type="Pfam" id="PF02366">
    <property type="entry name" value="PMT"/>
    <property type="match status" value="1"/>
</dbReference>
<evidence type="ECO:0000256" key="3">
    <source>
        <dbReference type="ARBA" id="ARBA00007222"/>
    </source>
</evidence>
<feature type="transmembrane region" description="Helical" evidence="10">
    <location>
        <begin position="283"/>
        <end position="301"/>
    </location>
</feature>
<sequence length="525" mass="59759">MTKKWFRIGMVSVFFLSLALRFWGMERFNTLVFDEVYFAKFGNNYLTHTPFFNAHPPLSQYIIGIGIWIGSHIPFWHDTVNGLTGSLRSPWTYRWINALTGSFIPVVVAAIAYQLSYRRTFAILAGLFTACDGLFLVESRYALNNIYIVIFGLLGQWFLLLALDNQNRRRSFWLVLAGISFGASVGTKWNGLWFLLGAYLIWVTAWVISLIHSFPNPKLGGRRQDSAAVASPRVSAEGGSHEVEGVSQESGVSTYSPLAPLSSLSSSSQTPLQNLTQLNIFQMLFYLGIIPAFIYSIIWIPHLQLDKTYGFIAVHQQILKFHLQLGGNSPNVHPYCAAWYKWPLMTRPMAYYYQTAKSITEPLPVMGPPLPPGAGKVIYDVHAMGNPFLWWFGVSAMLFLIGLLVSQAVIFLVKEKRFSVPATLSVDTWIALYLVINYAANLLPWVKVTRCVFIYHYMCAVVFLFLAIAWFVDQCLRSYYQQLRALGVTITFIILAAFIFWMPIYLGLPLSPHDYKLRMWFNSWI</sequence>
<dbReference type="InterPro" id="IPR003342">
    <property type="entry name" value="ArnT-like_N"/>
</dbReference>
<feature type="transmembrane region" description="Helical" evidence="10">
    <location>
        <begin position="452"/>
        <end position="473"/>
    </location>
</feature>
<feature type="domain" description="Protein O-mannosyl-transferase C-terminal four TM" evidence="12">
    <location>
        <begin position="310"/>
        <end position="524"/>
    </location>
</feature>
<comment type="subcellular location">
    <subcellularLocation>
        <location evidence="10">Cell membrane</location>
    </subcellularLocation>
    <subcellularLocation>
        <location evidence="1">Endomembrane system</location>
        <topology evidence="1">Multi-pass membrane protein</topology>
    </subcellularLocation>
</comment>
<keyword evidence="6 10" id="KW-0812">Transmembrane</keyword>
<dbReference type="InterPro" id="IPR027005">
    <property type="entry name" value="PMT-like"/>
</dbReference>
<feature type="transmembrane region" description="Helical" evidence="10">
    <location>
        <begin position="388"/>
        <end position="413"/>
    </location>
</feature>
<evidence type="ECO:0000256" key="4">
    <source>
        <dbReference type="ARBA" id="ARBA00022676"/>
    </source>
</evidence>
<comment type="pathway">
    <text evidence="2 10">Protein modification; protein glycosylation.</text>
</comment>
<dbReference type="GO" id="GO:0005886">
    <property type="term" value="C:plasma membrane"/>
    <property type="evidence" value="ECO:0007669"/>
    <property type="project" value="UniProtKB-SubCell"/>
</dbReference>
<dbReference type="AlphaFoldDB" id="A0A7D7LBJ3"/>
<evidence type="ECO:0000256" key="6">
    <source>
        <dbReference type="ARBA" id="ARBA00022692"/>
    </source>
</evidence>
<gene>
    <name evidence="13" type="ORF">HUN01_17535</name>
</gene>
<feature type="transmembrane region" description="Helical" evidence="10">
    <location>
        <begin position="6"/>
        <end position="23"/>
    </location>
</feature>
<organism evidence="13 14">
    <name type="scientific">Nostoc edaphicum CCNP1411</name>
    <dbReference type="NCBI Taxonomy" id="1472755"/>
    <lineage>
        <taxon>Bacteria</taxon>
        <taxon>Bacillati</taxon>
        <taxon>Cyanobacteriota</taxon>
        <taxon>Cyanophyceae</taxon>
        <taxon>Nostocales</taxon>
        <taxon>Nostocaceae</taxon>
        <taxon>Nostoc</taxon>
    </lineage>
</organism>
<dbReference type="UniPathway" id="UPA00378"/>
<keyword evidence="7 10" id="KW-1133">Transmembrane helix</keyword>
<comment type="similarity">
    <text evidence="3 10">Belongs to the glycosyltransferase 39 family.</text>
</comment>
<evidence type="ECO:0000256" key="7">
    <source>
        <dbReference type="ARBA" id="ARBA00022989"/>
    </source>
</evidence>
<feature type="transmembrane region" description="Helical" evidence="10">
    <location>
        <begin position="170"/>
        <end position="186"/>
    </location>
</feature>
<dbReference type="GO" id="GO:0004169">
    <property type="term" value="F:dolichyl-phosphate-mannose-protein mannosyltransferase activity"/>
    <property type="evidence" value="ECO:0007669"/>
    <property type="project" value="UniProtKB-UniRule"/>
</dbReference>
<keyword evidence="10" id="KW-1003">Cell membrane</keyword>
<dbReference type="Proteomes" id="UP000514713">
    <property type="component" value="Chromosome"/>
</dbReference>
<feature type="domain" description="ArnT-like N-terminal" evidence="11">
    <location>
        <begin position="12"/>
        <end position="210"/>
    </location>
</feature>
<evidence type="ECO:0000259" key="12">
    <source>
        <dbReference type="Pfam" id="PF16192"/>
    </source>
</evidence>
<evidence type="ECO:0000256" key="8">
    <source>
        <dbReference type="ARBA" id="ARBA00023136"/>
    </source>
</evidence>
<evidence type="ECO:0000313" key="14">
    <source>
        <dbReference type="Proteomes" id="UP000514713"/>
    </source>
</evidence>
<feature type="transmembrane region" description="Helical" evidence="10">
    <location>
        <begin position="120"/>
        <end position="137"/>
    </location>
</feature>
<feature type="transmembrane region" description="Helical" evidence="10">
    <location>
        <begin position="95"/>
        <end position="113"/>
    </location>
</feature>
<proteinExistence type="inferred from homology"/>
<evidence type="ECO:0000259" key="11">
    <source>
        <dbReference type="Pfam" id="PF02366"/>
    </source>
</evidence>
<keyword evidence="5 10" id="KW-0808">Transferase</keyword>
<comment type="function">
    <text evidence="10">Protein O-mannosyltransferase that catalyzes the transfer of a single mannose residue from a polyprenol phospho-mannosyl lipidic donor to the hydroxyl group of selected serine and threonine residues in acceptor proteins.</text>
</comment>
<accession>A0A7D7LBJ3</accession>
<dbReference type="PANTHER" id="PTHR10050:SF46">
    <property type="entry name" value="PROTEIN O-MANNOSYL-TRANSFERASE 2"/>
    <property type="match status" value="1"/>
</dbReference>
<dbReference type="KEGG" id="ned:HUN01_17535"/>
<name>A0A7D7LBJ3_9NOSO</name>
<feature type="transmembrane region" description="Helical" evidence="10">
    <location>
        <begin position="420"/>
        <end position="440"/>
    </location>
</feature>
<protein>
    <recommendedName>
        <fullName evidence="9 10">Polyprenol-phosphate-mannose--protein mannosyltransferase</fullName>
        <ecNumber evidence="10">2.4.1.-</ecNumber>
    </recommendedName>
</protein>
<dbReference type="RefSeq" id="WP_181932328.1">
    <property type="nucleotide sequence ID" value="NZ_CP054698.1"/>
</dbReference>
<evidence type="ECO:0000256" key="9">
    <source>
        <dbReference type="ARBA" id="ARBA00093617"/>
    </source>
</evidence>
<evidence type="ECO:0000256" key="1">
    <source>
        <dbReference type="ARBA" id="ARBA00004127"/>
    </source>
</evidence>
<evidence type="ECO:0000313" key="13">
    <source>
        <dbReference type="EMBL" id="QMS89293.1"/>
    </source>
</evidence>
<reference evidence="14" key="1">
    <citation type="submission" date="2020-06" db="EMBL/GenBank/DDBJ databases">
        <title>Nostoc edaphicum CCNP1411 genome.</title>
        <authorList>
            <person name="Fidor A."/>
            <person name="Grabski M."/>
            <person name="Gawor J."/>
            <person name="Gromadka R."/>
            <person name="Wegrzyn G."/>
            <person name="Mazur-Marzec H."/>
        </authorList>
    </citation>
    <scope>NUCLEOTIDE SEQUENCE [LARGE SCALE GENOMIC DNA]</scope>
    <source>
        <strain evidence="14">CCNP1411</strain>
    </source>
</reference>
<keyword evidence="14" id="KW-1185">Reference proteome</keyword>
<feature type="transmembrane region" description="Helical" evidence="10">
    <location>
        <begin position="143"/>
        <end position="163"/>
    </location>
</feature>
<evidence type="ECO:0000256" key="10">
    <source>
        <dbReference type="RuleBase" id="RU367007"/>
    </source>
</evidence>
<feature type="transmembrane region" description="Helical" evidence="10">
    <location>
        <begin position="192"/>
        <end position="214"/>
    </location>
</feature>
<dbReference type="EC" id="2.4.1.-" evidence="10"/>
<dbReference type="Pfam" id="PF16192">
    <property type="entry name" value="PMT_4TMC"/>
    <property type="match status" value="1"/>
</dbReference>
<dbReference type="InterPro" id="IPR032421">
    <property type="entry name" value="PMT_4TMC"/>
</dbReference>
<dbReference type="PANTHER" id="PTHR10050">
    <property type="entry name" value="DOLICHYL-PHOSPHATE-MANNOSE--PROTEIN MANNOSYLTRANSFERASE"/>
    <property type="match status" value="1"/>
</dbReference>
<dbReference type="EMBL" id="CP054698">
    <property type="protein sequence ID" value="QMS89293.1"/>
    <property type="molecule type" value="Genomic_DNA"/>
</dbReference>